<protein>
    <submittedName>
        <fullName evidence="2">FkbM family methyltransferase</fullName>
    </submittedName>
</protein>
<evidence type="ECO:0000259" key="1">
    <source>
        <dbReference type="Pfam" id="PF05050"/>
    </source>
</evidence>
<keyword evidence="3" id="KW-1185">Reference proteome</keyword>
<reference evidence="3" key="1">
    <citation type="submission" date="2017-02" db="EMBL/GenBank/DDBJ databases">
        <title>Natronthermophilus aegyptiacus gen. nov.,sp. nov., an aerobic, extremely halophilic alkalithermophilic archaeon isolated from the athalassohaline Wadi An Natrun, Egypt.</title>
        <authorList>
            <person name="Zhao B."/>
        </authorList>
    </citation>
    <scope>NUCLEOTIDE SEQUENCE [LARGE SCALE GENOMIC DNA]</scope>
    <source>
        <strain evidence="3">JW/NM-HA 15</strain>
    </source>
</reference>
<evidence type="ECO:0000313" key="2">
    <source>
        <dbReference type="EMBL" id="ARS91705.1"/>
    </source>
</evidence>
<name>A0A2Z2HZ31_9EURY</name>
<keyword evidence="2" id="KW-0808">Transferase</keyword>
<dbReference type="InterPro" id="IPR052514">
    <property type="entry name" value="SAM-dependent_MTase"/>
</dbReference>
<dbReference type="SUPFAM" id="SSF53335">
    <property type="entry name" value="S-adenosyl-L-methionine-dependent methyltransferases"/>
    <property type="match status" value="1"/>
</dbReference>
<dbReference type="InterPro" id="IPR006342">
    <property type="entry name" value="FkbM_mtfrase"/>
</dbReference>
<dbReference type="InterPro" id="IPR029063">
    <property type="entry name" value="SAM-dependent_MTases_sf"/>
</dbReference>
<dbReference type="Gene3D" id="3.40.50.150">
    <property type="entry name" value="Vaccinia Virus protein VP39"/>
    <property type="match status" value="1"/>
</dbReference>
<dbReference type="GO" id="GO:0032259">
    <property type="term" value="P:methylation"/>
    <property type="evidence" value="ECO:0007669"/>
    <property type="project" value="UniProtKB-KW"/>
</dbReference>
<dbReference type="EMBL" id="CP019893">
    <property type="protein sequence ID" value="ARS91705.1"/>
    <property type="molecule type" value="Genomic_DNA"/>
</dbReference>
<proteinExistence type="predicted"/>
<gene>
    <name evidence="2" type="ORF">B1756_05720</name>
</gene>
<dbReference type="AlphaFoldDB" id="A0A2Z2HZ31"/>
<dbReference type="NCBIfam" id="TIGR01444">
    <property type="entry name" value="fkbM_fam"/>
    <property type="match status" value="1"/>
</dbReference>
<evidence type="ECO:0000313" key="3">
    <source>
        <dbReference type="Proteomes" id="UP000250088"/>
    </source>
</evidence>
<dbReference type="PANTHER" id="PTHR34203:SF15">
    <property type="entry name" value="SLL1173 PROTEIN"/>
    <property type="match status" value="1"/>
</dbReference>
<feature type="domain" description="Methyltransferase FkbM" evidence="1">
    <location>
        <begin position="92"/>
        <end position="255"/>
    </location>
</feature>
<dbReference type="KEGG" id="naj:B1756_05720"/>
<dbReference type="GO" id="GO:0008168">
    <property type="term" value="F:methyltransferase activity"/>
    <property type="evidence" value="ECO:0007669"/>
    <property type="project" value="UniProtKB-KW"/>
</dbReference>
<dbReference type="Proteomes" id="UP000250088">
    <property type="component" value="Chromosome"/>
</dbReference>
<dbReference type="PANTHER" id="PTHR34203">
    <property type="entry name" value="METHYLTRANSFERASE, FKBM FAMILY PROTEIN"/>
    <property type="match status" value="1"/>
</dbReference>
<accession>A0A2Z2HZ31</accession>
<keyword evidence="2" id="KW-0489">Methyltransferase</keyword>
<organism evidence="2 3">
    <name type="scientific">Natrarchaeobaculum aegyptiacum</name>
    <dbReference type="NCBI Taxonomy" id="745377"/>
    <lineage>
        <taxon>Archaea</taxon>
        <taxon>Methanobacteriati</taxon>
        <taxon>Methanobacteriota</taxon>
        <taxon>Stenosarchaea group</taxon>
        <taxon>Halobacteria</taxon>
        <taxon>Halobacteriales</taxon>
        <taxon>Natrialbaceae</taxon>
        <taxon>Natrarchaeobaculum</taxon>
    </lineage>
</organism>
<dbReference type="Pfam" id="PF05050">
    <property type="entry name" value="Methyltransf_21"/>
    <property type="match status" value="1"/>
</dbReference>
<sequence>MVNGGTLNPDAVVVPAVSVASVRRALYVRLRRLALGNYYRLVHLNYDRELLATRQQTRGGTVRSYELYNRHGRDEMLAALEARCGPESVVYDVGANVGVYALALAAGEPDRHVVAVEPAPVVADQLSANVRANGFGDRIAVRRCGLGAESGERDFCVSTYTELSGFDRASATRWEADVAAVEPVPVERLDDLIAEAAPPDVIKIDVEGEAASVLRGGRDTLERHRPTILLEPHSDGLDGAEPDVCRELLTDAGYEIAVQDDFWIAEPTSTSAIT</sequence>